<comment type="function">
    <text evidence="13">Plays a critical role in the incorporation of lipoproteins in the outer membrane after they are released by the LolA protein.</text>
</comment>
<keyword evidence="8 13" id="KW-0472">Membrane</keyword>
<dbReference type="EMBL" id="QGTJ01000014">
    <property type="protein sequence ID" value="PWV58687.1"/>
    <property type="molecule type" value="Genomic_DNA"/>
</dbReference>
<evidence type="ECO:0000256" key="6">
    <source>
        <dbReference type="ARBA" id="ARBA00022729"/>
    </source>
</evidence>
<evidence type="ECO:0000256" key="1">
    <source>
        <dbReference type="ARBA" id="ARBA00004459"/>
    </source>
</evidence>
<keyword evidence="7 13" id="KW-0653">Protein transport</keyword>
<evidence type="ECO:0000256" key="14">
    <source>
        <dbReference type="SAM" id="SignalP"/>
    </source>
</evidence>
<dbReference type="Gene3D" id="2.50.20.10">
    <property type="entry name" value="Lipoprotein localisation LolA/LolB/LppX"/>
    <property type="match status" value="1"/>
</dbReference>
<evidence type="ECO:0000256" key="9">
    <source>
        <dbReference type="ARBA" id="ARBA00023139"/>
    </source>
</evidence>
<dbReference type="PROSITE" id="PS51257">
    <property type="entry name" value="PROKAR_LIPOPROTEIN"/>
    <property type="match status" value="1"/>
</dbReference>
<dbReference type="Pfam" id="PF03550">
    <property type="entry name" value="LolB"/>
    <property type="match status" value="1"/>
</dbReference>
<keyword evidence="6 13" id="KW-0732">Signal</keyword>
<dbReference type="Proteomes" id="UP000246569">
    <property type="component" value="Unassembled WGS sequence"/>
</dbReference>
<dbReference type="NCBIfam" id="TIGR00548">
    <property type="entry name" value="lolB"/>
    <property type="match status" value="1"/>
</dbReference>
<keyword evidence="12 13" id="KW-0449">Lipoprotein</keyword>
<dbReference type="InterPro" id="IPR004565">
    <property type="entry name" value="OM_lipoprot_LolB"/>
</dbReference>
<evidence type="ECO:0000313" key="15">
    <source>
        <dbReference type="EMBL" id="PWV58687.1"/>
    </source>
</evidence>
<keyword evidence="9 13" id="KW-0564">Palmitate</keyword>
<evidence type="ECO:0000256" key="5">
    <source>
        <dbReference type="ARBA" id="ARBA00022448"/>
    </source>
</evidence>
<evidence type="ECO:0000256" key="8">
    <source>
        <dbReference type="ARBA" id="ARBA00023136"/>
    </source>
</evidence>
<evidence type="ECO:0000256" key="12">
    <source>
        <dbReference type="ARBA" id="ARBA00023288"/>
    </source>
</evidence>
<comment type="caution">
    <text evidence="15">The sequence shown here is derived from an EMBL/GenBank/DDBJ whole genome shotgun (WGS) entry which is preliminary data.</text>
</comment>
<reference evidence="15 16" key="1">
    <citation type="submission" date="2018-05" db="EMBL/GenBank/DDBJ databases">
        <title>Genomic Encyclopedia of Type Strains, Phase IV (KMG-IV): sequencing the most valuable type-strain genomes for metagenomic binning, comparative biology and taxonomic classification.</title>
        <authorList>
            <person name="Goeker M."/>
        </authorList>
    </citation>
    <scope>NUCLEOTIDE SEQUENCE [LARGE SCALE GENOMIC DNA]</scope>
    <source>
        <strain evidence="15 16">DSM 23606</strain>
    </source>
</reference>
<dbReference type="AlphaFoldDB" id="A0A317MR53"/>
<proteinExistence type="inferred from homology"/>
<feature type="signal peptide" evidence="14">
    <location>
        <begin position="1"/>
        <end position="22"/>
    </location>
</feature>
<sequence length="197" mass="21173">MTAKRATALVLASALLAACAVAPPVGDANDNPAWRVRSAQLAKIDRWQVQGRIGVVRGREAWSASLAWRQDGTQYAIDLLGPFGAGRVHVEGDANGVTLFTGDGQQLSAADADELIERATGVAVPVAALRDWVLGRPQAGVPARLQADVRGRLTRIEQAGWVVEYGAWQAQAPELPLKLRAEHGDVQVRLSIERWDT</sequence>
<evidence type="ECO:0000256" key="11">
    <source>
        <dbReference type="ARBA" id="ARBA00023237"/>
    </source>
</evidence>
<dbReference type="OrthoDB" id="9797618at2"/>
<comment type="similarity">
    <text evidence="2 13">Belongs to the LolB family.</text>
</comment>
<accession>A0A317MR53</accession>
<comment type="subunit">
    <text evidence="3 13">Monomer.</text>
</comment>
<feature type="chain" id="PRO_5016270074" description="Outer-membrane lipoprotein LolB" evidence="14">
    <location>
        <begin position="23"/>
        <end position="197"/>
    </location>
</feature>
<dbReference type="HAMAP" id="MF_00233">
    <property type="entry name" value="LolB"/>
    <property type="match status" value="1"/>
</dbReference>
<evidence type="ECO:0000256" key="4">
    <source>
        <dbReference type="ARBA" id="ARBA00016202"/>
    </source>
</evidence>
<dbReference type="GO" id="GO:0015031">
    <property type="term" value="P:protein transport"/>
    <property type="evidence" value="ECO:0007669"/>
    <property type="project" value="UniProtKB-KW"/>
</dbReference>
<dbReference type="RefSeq" id="WP_110020230.1">
    <property type="nucleotide sequence ID" value="NZ_QGTJ01000014.1"/>
</dbReference>
<evidence type="ECO:0000313" key="16">
    <source>
        <dbReference type="Proteomes" id="UP000246569"/>
    </source>
</evidence>
<evidence type="ECO:0000256" key="7">
    <source>
        <dbReference type="ARBA" id="ARBA00022927"/>
    </source>
</evidence>
<keyword evidence="11 13" id="KW-0998">Cell outer membrane</keyword>
<name>A0A317MR53_9GAMM</name>
<dbReference type="GO" id="GO:0009279">
    <property type="term" value="C:cell outer membrane"/>
    <property type="evidence" value="ECO:0007669"/>
    <property type="project" value="UniProtKB-SubCell"/>
</dbReference>
<keyword evidence="5 13" id="KW-0813">Transport</keyword>
<evidence type="ECO:0000256" key="13">
    <source>
        <dbReference type="HAMAP-Rule" id="MF_00233"/>
    </source>
</evidence>
<comment type="subcellular location">
    <subcellularLocation>
        <location evidence="1 13">Cell outer membrane</location>
        <topology evidence="1 13">Lipid-anchor</topology>
    </subcellularLocation>
</comment>
<gene>
    <name evidence="13" type="primary">lolB</name>
    <name evidence="15" type="ORF">C7443_11413</name>
</gene>
<organism evidence="15 16">
    <name type="scientific">Plasticicumulans acidivorans</name>
    <dbReference type="NCBI Taxonomy" id="886464"/>
    <lineage>
        <taxon>Bacteria</taxon>
        <taxon>Pseudomonadati</taxon>
        <taxon>Pseudomonadota</taxon>
        <taxon>Gammaproteobacteria</taxon>
        <taxon>Candidatus Competibacteraceae</taxon>
        <taxon>Plasticicumulans</taxon>
    </lineage>
</organism>
<protein>
    <recommendedName>
        <fullName evidence="4 13">Outer-membrane lipoprotein LolB</fullName>
    </recommendedName>
</protein>
<evidence type="ECO:0000256" key="3">
    <source>
        <dbReference type="ARBA" id="ARBA00011245"/>
    </source>
</evidence>
<keyword evidence="10 13" id="KW-0143">Chaperone</keyword>
<dbReference type="SUPFAM" id="SSF89392">
    <property type="entry name" value="Prokaryotic lipoproteins and lipoprotein localization factors"/>
    <property type="match status" value="1"/>
</dbReference>
<dbReference type="GO" id="GO:0044874">
    <property type="term" value="P:lipoprotein localization to outer membrane"/>
    <property type="evidence" value="ECO:0007669"/>
    <property type="project" value="UniProtKB-UniRule"/>
</dbReference>
<evidence type="ECO:0000256" key="2">
    <source>
        <dbReference type="ARBA" id="ARBA00009696"/>
    </source>
</evidence>
<dbReference type="InterPro" id="IPR029046">
    <property type="entry name" value="LolA/LolB/LppX"/>
</dbReference>
<evidence type="ECO:0000256" key="10">
    <source>
        <dbReference type="ARBA" id="ARBA00023186"/>
    </source>
</evidence>
<keyword evidence="16" id="KW-1185">Reference proteome</keyword>
<dbReference type="CDD" id="cd16326">
    <property type="entry name" value="LolB"/>
    <property type="match status" value="1"/>
</dbReference>